<organism evidence="11 12">
    <name type="scientific">Nematostella vectensis</name>
    <name type="common">Starlet sea anemone</name>
    <dbReference type="NCBI Taxonomy" id="45351"/>
    <lineage>
        <taxon>Eukaryota</taxon>
        <taxon>Metazoa</taxon>
        <taxon>Cnidaria</taxon>
        <taxon>Anthozoa</taxon>
        <taxon>Hexacorallia</taxon>
        <taxon>Actiniaria</taxon>
        <taxon>Edwardsiidae</taxon>
        <taxon>Nematostella</taxon>
    </lineage>
</organism>
<dbReference type="OrthoDB" id="5971719at2759"/>
<dbReference type="Pfam" id="PF00412">
    <property type="entry name" value="LIM"/>
    <property type="match status" value="1"/>
</dbReference>
<dbReference type="SUPFAM" id="SSF50044">
    <property type="entry name" value="SH3-domain"/>
    <property type="match status" value="1"/>
</dbReference>
<dbReference type="KEGG" id="nve:5521336"/>
<dbReference type="SMART" id="SM00227">
    <property type="entry name" value="NEBU"/>
    <property type="match status" value="2"/>
</dbReference>
<dbReference type="InParanoid" id="A7RI32"/>
<keyword evidence="4 6" id="KW-0862">Zinc</keyword>
<protein>
    <recommendedName>
        <fullName evidence="13">LIM and SH3 domain protein 1</fullName>
    </recommendedName>
</protein>
<dbReference type="InterPro" id="IPR000900">
    <property type="entry name" value="Nebulin_repeat"/>
</dbReference>
<evidence type="ECO:0000259" key="9">
    <source>
        <dbReference type="PROSITE" id="PS50002"/>
    </source>
</evidence>
<dbReference type="PANTHER" id="PTHR46218:SF4">
    <property type="entry name" value="LIM AND SH3 DOMAIN PROTEIN LASP"/>
    <property type="match status" value="1"/>
</dbReference>
<reference evidence="11 12" key="1">
    <citation type="journal article" date="2007" name="Science">
        <title>Sea anemone genome reveals ancestral eumetazoan gene repertoire and genomic organization.</title>
        <authorList>
            <person name="Putnam N.H."/>
            <person name="Srivastava M."/>
            <person name="Hellsten U."/>
            <person name="Dirks B."/>
            <person name="Chapman J."/>
            <person name="Salamov A."/>
            <person name="Terry A."/>
            <person name="Shapiro H."/>
            <person name="Lindquist E."/>
            <person name="Kapitonov V.V."/>
            <person name="Jurka J."/>
            <person name="Genikhovich G."/>
            <person name="Grigoriev I.V."/>
            <person name="Lucas S.M."/>
            <person name="Steele R.E."/>
            <person name="Finnerty J.R."/>
            <person name="Technau U."/>
            <person name="Martindale M.Q."/>
            <person name="Rokhsar D.S."/>
        </authorList>
    </citation>
    <scope>NUCLEOTIDE SEQUENCE [LARGE SCALE GENOMIC DNA]</scope>
    <source>
        <strain evidence="12">CH2 X CH6</strain>
    </source>
</reference>
<dbReference type="InterPro" id="IPR001452">
    <property type="entry name" value="SH3_domain"/>
</dbReference>
<feature type="region of interest" description="Disordered" evidence="8">
    <location>
        <begin position="135"/>
        <end position="168"/>
    </location>
</feature>
<dbReference type="GO" id="GO:0046872">
    <property type="term" value="F:metal ion binding"/>
    <property type="evidence" value="ECO:0007669"/>
    <property type="project" value="UniProtKB-KW"/>
</dbReference>
<evidence type="ECO:0000256" key="1">
    <source>
        <dbReference type="ARBA" id="ARBA00022443"/>
    </source>
</evidence>
<dbReference type="EMBL" id="DS469511">
    <property type="protein sequence ID" value="EDO49082.1"/>
    <property type="molecule type" value="Genomic_DNA"/>
</dbReference>
<dbReference type="PhylomeDB" id="A7RI32"/>
<evidence type="ECO:0000256" key="2">
    <source>
        <dbReference type="ARBA" id="ARBA00022723"/>
    </source>
</evidence>
<dbReference type="eggNOG" id="KOG1702">
    <property type="taxonomic scope" value="Eukaryota"/>
</dbReference>
<evidence type="ECO:0008006" key="13">
    <source>
        <dbReference type="Google" id="ProtNLM"/>
    </source>
</evidence>
<dbReference type="SMART" id="SM00132">
    <property type="entry name" value="LIM"/>
    <property type="match status" value="1"/>
</dbReference>
<evidence type="ECO:0000256" key="4">
    <source>
        <dbReference type="ARBA" id="ARBA00022833"/>
    </source>
</evidence>
<name>A7RI32_NEMVE</name>
<evidence type="ECO:0000256" key="6">
    <source>
        <dbReference type="PROSITE-ProRule" id="PRU00125"/>
    </source>
</evidence>
<dbReference type="PRINTS" id="PR00452">
    <property type="entry name" value="SH3DOMAIN"/>
</dbReference>
<keyword evidence="3" id="KW-0677">Repeat</keyword>
<gene>
    <name evidence="11" type="ORF">NEMVEDRAFT_v1g178189</name>
</gene>
<dbReference type="FunFam" id="2.30.30.40:FF:000415">
    <property type="entry name" value="LIM and SH3 domain protein 2"/>
    <property type="match status" value="1"/>
</dbReference>
<dbReference type="GO" id="GO:0051015">
    <property type="term" value="F:actin filament binding"/>
    <property type="evidence" value="ECO:0000318"/>
    <property type="project" value="GO_Central"/>
</dbReference>
<keyword evidence="2 6" id="KW-0479">Metal-binding</keyword>
<evidence type="ECO:0000256" key="3">
    <source>
        <dbReference type="ARBA" id="ARBA00022737"/>
    </source>
</evidence>
<keyword evidence="1 7" id="KW-0728">SH3 domain</keyword>
<dbReference type="GO" id="GO:0005737">
    <property type="term" value="C:cytoplasm"/>
    <property type="evidence" value="ECO:0007669"/>
    <property type="project" value="UniProtKB-ARBA"/>
</dbReference>
<evidence type="ECO:0000259" key="10">
    <source>
        <dbReference type="PROSITE" id="PS50023"/>
    </source>
</evidence>
<dbReference type="SUPFAM" id="SSF57716">
    <property type="entry name" value="Glucocorticoid receptor-like (DNA-binding domain)"/>
    <property type="match status" value="1"/>
</dbReference>
<dbReference type="PROSITE" id="PS50023">
    <property type="entry name" value="LIM_DOMAIN_2"/>
    <property type="match status" value="1"/>
</dbReference>
<proteinExistence type="predicted"/>
<evidence type="ECO:0000256" key="7">
    <source>
        <dbReference type="PROSITE-ProRule" id="PRU00192"/>
    </source>
</evidence>
<evidence type="ECO:0000313" key="11">
    <source>
        <dbReference type="EMBL" id="EDO49082.1"/>
    </source>
</evidence>
<dbReference type="Proteomes" id="UP000001593">
    <property type="component" value="Unassembled WGS sequence"/>
</dbReference>
<dbReference type="InterPro" id="IPR036028">
    <property type="entry name" value="SH3-like_dom_sf"/>
</dbReference>
<dbReference type="PROSITE" id="PS00478">
    <property type="entry name" value="LIM_DOMAIN_1"/>
    <property type="match status" value="1"/>
</dbReference>
<dbReference type="PROSITE" id="PS50002">
    <property type="entry name" value="SH3"/>
    <property type="match status" value="1"/>
</dbReference>
<accession>A7RI32</accession>
<dbReference type="InterPro" id="IPR051759">
    <property type="entry name" value="LIM-SH3_domain_protein"/>
</dbReference>
<dbReference type="Pfam" id="PF14604">
    <property type="entry name" value="SH3_9"/>
    <property type="match status" value="1"/>
</dbReference>
<dbReference type="InterPro" id="IPR001781">
    <property type="entry name" value="Znf_LIM"/>
</dbReference>
<dbReference type="CDD" id="cd09447">
    <property type="entry name" value="LIM_LASP"/>
    <property type="match status" value="1"/>
</dbReference>
<dbReference type="SMART" id="SM00326">
    <property type="entry name" value="SH3"/>
    <property type="match status" value="1"/>
</dbReference>
<dbReference type="PROSITE" id="PS51216">
    <property type="entry name" value="NEBULIN"/>
    <property type="match status" value="2"/>
</dbReference>
<feature type="domain" description="LIM zinc-binding" evidence="10">
    <location>
        <begin position="3"/>
        <end position="63"/>
    </location>
</feature>
<dbReference type="OMA" id="TPVYHHQ"/>
<dbReference type="GO" id="GO:0005925">
    <property type="term" value="C:focal adhesion"/>
    <property type="evidence" value="ECO:0000318"/>
    <property type="project" value="GO_Central"/>
</dbReference>
<dbReference type="FunFam" id="2.10.110.10:FF:000087">
    <property type="entry name" value="LIM zinc-binding domain-containing Nebulette"/>
    <property type="match status" value="1"/>
</dbReference>
<feature type="domain" description="SH3" evidence="9">
    <location>
        <begin position="169"/>
        <end position="229"/>
    </location>
</feature>
<dbReference type="PANTHER" id="PTHR46218">
    <property type="entry name" value="LASP"/>
    <property type="match status" value="1"/>
</dbReference>
<dbReference type="HOGENOM" id="CLU_026811_0_1_1"/>
<evidence type="ECO:0000313" key="12">
    <source>
        <dbReference type="Proteomes" id="UP000001593"/>
    </source>
</evidence>
<sequence>MNPQCTKCAKTVYSQEKLNCLDKIWHKTCFRCVVCNMALNMKNYKGYNKNPYCNAHYPTPKFTAVADTPENLRLKKQTDNQSSLKYHKEYEQEKGKFTVVADDPEVLRARKNSEQASKVAYTQEARRMQGLAATVQEELSKSHQRPCDDQPAAPYQPAPLQQVPQPSSSNSAQYLVMYDYNAADDDEVSMVEGDIIVDAEIIDEGWMVGRVKRTGQSGMLPANYVQLNN</sequence>
<feature type="compositionally biased region" description="Low complexity" evidence="8">
    <location>
        <begin position="150"/>
        <end position="168"/>
    </location>
</feature>
<dbReference type="Pfam" id="PF00880">
    <property type="entry name" value="Nebulin"/>
    <property type="match status" value="2"/>
</dbReference>
<dbReference type="Gene3D" id="2.30.30.40">
    <property type="entry name" value="SH3 Domains"/>
    <property type="match status" value="1"/>
</dbReference>
<keyword evidence="12" id="KW-1185">Reference proteome</keyword>
<dbReference type="Gene3D" id="2.10.110.10">
    <property type="entry name" value="Cysteine Rich Protein"/>
    <property type="match status" value="1"/>
</dbReference>
<evidence type="ECO:0000256" key="8">
    <source>
        <dbReference type="SAM" id="MobiDB-lite"/>
    </source>
</evidence>
<dbReference type="CDD" id="cd11789">
    <property type="entry name" value="SH3_Nebulin_family_C"/>
    <property type="match status" value="1"/>
</dbReference>
<dbReference type="AlphaFoldDB" id="A7RI32"/>
<keyword evidence="5 6" id="KW-0440">LIM domain</keyword>
<evidence type="ECO:0000256" key="5">
    <source>
        <dbReference type="ARBA" id="ARBA00023038"/>
    </source>
</evidence>
<feature type="compositionally biased region" description="Basic and acidic residues" evidence="8">
    <location>
        <begin position="138"/>
        <end position="148"/>
    </location>
</feature>